<dbReference type="RefSeq" id="WP_321020678.1">
    <property type="nucleotide sequence ID" value="NZ_JARZAK010000001.1"/>
</dbReference>
<dbReference type="Proteomes" id="UP001292913">
    <property type="component" value="Unassembled WGS sequence"/>
</dbReference>
<dbReference type="NCBIfam" id="TIGR04370">
    <property type="entry name" value="glyco_rpt_poly"/>
    <property type="match status" value="1"/>
</dbReference>
<protein>
    <submittedName>
        <fullName evidence="2">O-antigen polymerase</fullName>
    </submittedName>
</protein>
<feature type="transmembrane region" description="Helical" evidence="1">
    <location>
        <begin position="102"/>
        <end position="119"/>
    </location>
</feature>
<sequence length="418" mass="48432">MNIYLVVNFVLYLGLFIYNWYSKDSGKYYALLVLGIFLVSSFCSLFYYDSILYKSLTESNGKSVSLIALLYLFFGFLILIYPLRKYEAIRYVRIPRLGGHDLVFVSFVILGIISIIPFFENLMQVLKLSGRSMAEIYFDRQGTVIDTRAHMSSLGKFLNGITTWFQYILPIGVFYLIQQKKRWYWVVLAAFGAVNPVLLDMLFGGRGALFQSFCVFFFNYMIFYRSFSRKVKRIISVIGIIVLGIFALVLVVMTIARAEGGNEVVLSGIYRYLGEGFVNFSEAGWYVRNHSDGYSIFNGTGYTFWKDLSPYFDSRDYVSLSNIMHIRMYVYYTVMGDAFLDFDILGGLFFLFVLAFFFVFFTKKQANSFSSLILLNLYAKIGFNGIYCWSYMYCLDFLVFTIILVALIRVFEKKKNSI</sequence>
<feature type="transmembrane region" description="Helical" evidence="1">
    <location>
        <begin position="344"/>
        <end position="362"/>
    </location>
</feature>
<name>A0ABU5HJ62_9BACE</name>
<keyword evidence="1" id="KW-1133">Transmembrane helix</keyword>
<evidence type="ECO:0000256" key="1">
    <source>
        <dbReference type="SAM" id="Phobius"/>
    </source>
</evidence>
<proteinExistence type="predicted"/>
<keyword evidence="1" id="KW-0472">Membrane</keyword>
<evidence type="ECO:0000313" key="3">
    <source>
        <dbReference type="Proteomes" id="UP001292913"/>
    </source>
</evidence>
<feature type="transmembrane region" description="Helical" evidence="1">
    <location>
        <begin position="209"/>
        <end position="227"/>
    </location>
</feature>
<feature type="transmembrane region" description="Helical" evidence="1">
    <location>
        <begin position="157"/>
        <end position="177"/>
    </location>
</feature>
<keyword evidence="3" id="KW-1185">Reference proteome</keyword>
<feature type="transmembrane region" description="Helical" evidence="1">
    <location>
        <begin position="369"/>
        <end position="387"/>
    </location>
</feature>
<feature type="transmembrane region" description="Helical" evidence="1">
    <location>
        <begin position="393"/>
        <end position="411"/>
    </location>
</feature>
<reference evidence="2 3" key="1">
    <citation type="submission" date="2023-04" db="EMBL/GenBank/DDBJ databases">
        <title>Bacteroides pacosi sp. nov., isolated from the fecal material of an alpaca.</title>
        <authorList>
            <person name="Miller S."/>
            <person name="Hendry M."/>
            <person name="King J."/>
            <person name="Sankaranarayanan K."/>
            <person name="Lawson P.A."/>
        </authorList>
    </citation>
    <scope>NUCLEOTIDE SEQUENCE [LARGE SCALE GENOMIC DNA]</scope>
    <source>
        <strain evidence="2 3">A2-P53</strain>
    </source>
</reference>
<feature type="transmembrane region" description="Helical" evidence="1">
    <location>
        <begin position="28"/>
        <end position="48"/>
    </location>
</feature>
<feature type="transmembrane region" description="Helical" evidence="1">
    <location>
        <begin position="6"/>
        <end position="21"/>
    </location>
</feature>
<evidence type="ECO:0000313" key="2">
    <source>
        <dbReference type="EMBL" id="MDY7256233.1"/>
    </source>
</evidence>
<organism evidence="2 3">
    <name type="scientific">Bacteroides vicugnae</name>
    <dbReference type="NCBI Taxonomy" id="3037989"/>
    <lineage>
        <taxon>Bacteria</taxon>
        <taxon>Pseudomonadati</taxon>
        <taxon>Bacteroidota</taxon>
        <taxon>Bacteroidia</taxon>
        <taxon>Bacteroidales</taxon>
        <taxon>Bacteroidaceae</taxon>
        <taxon>Bacteroides</taxon>
    </lineage>
</organism>
<dbReference type="EMBL" id="JARZAK010000001">
    <property type="protein sequence ID" value="MDY7256233.1"/>
    <property type="molecule type" value="Genomic_DNA"/>
</dbReference>
<feature type="transmembrane region" description="Helical" evidence="1">
    <location>
        <begin position="234"/>
        <end position="256"/>
    </location>
</feature>
<gene>
    <name evidence="2" type="ORF">QHG74_00645</name>
</gene>
<feature type="transmembrane region" description="Helical" evidence="1">
    <location>
        <begin position="63"/>
        <end position="81"/>
    </location>
</feature>
<comment type="caution">
    <text evidence="2">The sequence shown here is derived from an EMBL/GenBank/DDBJ whole genome shotgun (WGS) entry which is preliminary data.</text>
</comment>
<feature type="transmembrane region" description="Helical" evidence="1">
    <location>
        <begin position="184"/>
        <end position="203"/>
    </location>
</feature>
<keyword evidence="1" id="KW-0812">Transmembrane</keyword>
<accession>A0ABU5HJ62</accession>